<protein>
    <submittedName>
        <fullName evidence="1">Uncharacterized protein</fullName>
    </submittedName>
</protein>
<name>W9SAU6_9ROSA</name>
<sequence>MEIISYDIPELAAALLPVENPPEEEVPENQPEEEVLENHQLVEVMEHNTPDEEEENQVVVPAACLRCSLCRKHLDFNNPSHARLIVFFEFESVLLLLVHCLLLSCLSGMIRLADSILPQVQRLKNLDNQLENLCARLRRMQEVMSQMRQGELARWSKVDGHFFSSHPQNSPARTCYIRSCYHWHIIYRRAFWETMDKDVVRKTKS</sequence>
<gene>
    <name evidence="1" type="ORF">L484_002164</name>
</gene>
<proteinExistence type="predicted"/>
<dbReference type="EMBL" id="KE345996">
    <property type="protein sequence ID" value="EXC23405.1"/>
    <property type="molecule type" value="Genomic_DNA"/>
</dbReference>
<organism evidence="1 2">
    <name type="scientific">Morus notabilis</name>
    <dbReference type="NCBI Taxonomy" id="981085"/>
    <lineage>
        <taxon>Eukaryota</taxon>
        <taxon>Viridiplantae</taxon>
        <taxon>Streptophyta</taxon>
        <taxon>Embryophyta</taxon>
        <taxon>Tracheophyta</taxon>
        <taxon>Spermatophyta</taxon>
        <taxon>Magnoliopsida</taxon>
        <taxon>eudicotyledons</taxon>
        <taxon>Gunneridae</taxon>
        <taxon>Pentapetalae</taxon>
        <taxon>rosids</taxon>
        <taxon>fabids</taxon>
        <taxon>Rosales</taxon>
        <taxon>Moraceae</taxon>
        <taxon>Moreae</taxon>
        <taxon>Morus</taxon>
    </lineage>
</organism>
<evidence type="ECO:0000313" key="1">
    <source>
        <dbReference type="EMBL" id="EXC23405.1"/>
    </source>
</evidence>
<dbReference type="AlphaFoldDB" id="W9SAU6"/>
<reference evidence="2" key="1">
    <citation type="submission" date="2013-01" db="EMBL/GenBank/DDBJ databases">
        <title>Draft Genome Sequence of a Mulberry Tree, Morus notabilis C.K. Schneid.</title>
        <authorList>
            <person name="He N."/>
            <person name="Zhao S."/>
        </authorList>
    </citation>
    <scope>NUCLEOTIDE SEQUENCE</scope>
</reference>
<evidence type="ECO:0000313" key="2">
    <source>
        <dbReference type="Proteomes" id="UP000030645"/>
    </source>
</evidence>
<keyword evidence="2" id="KW-1185">Reference proteome</keyword>
<dbReference type="Proteomes" id="UP000030645">
    <property type="component" value="Unassembled WGS sequence"/>
</dbReference>
<accession>W9SAU6</accession>